<dbReference type="PROSITE" id="PS50048">
    <property type="entry name" value="ZN2_CY6_FUNGAL_2"/>
    <property type="match status" value="1"/>
</dbReference>
<proteinExistence type="predicted"/>
<dbReference type="InterPro" id="IPR001138">
    <property type="entry name" value="Zn2Cys6_DnaBD"/>
</dbReference>
<keyword evidence="1" id="KW-0479">Metal-binding</keyword>
<dbReference type="PhylomeDB" id="A0A061BDE5"/>
<accession>A0A061BDE5</accession>
<sequence>MEFDYDSSKNKKTRFRVPTVCTVCRRRKIKCDKERPHCLSCIKNKTTHLCHYEEQPWAGDNEVQKLKDQVFQLQHQNNELKNLLSKKSSLPSTENTGLILPDDPANDPVLELTKNFDLLMLKENKMSHYGSSSYMAVVSQDPVLSNIFKRFLHAQNWGINLEKYFLYDQGILPLADHGCGSLAPNVQGSVFEADLNKNHEQLVQQINEALPEKNVLHALIDHFFAETYAFIPYIDEDAFRKNVESLVSFSSKGKSVLVVTSVAQLVTVATVLVVLRFAYLSLPMDKSHREHNHVITTILESHVQIPPSFIEFSKACIANASALRKPSLKHIQALLLLRLYRFYAPEDGDEGTDSTIFLSLIVQMAKMHGLHRDPSRFAAVRDQATINIWRKIWLQIMYLDASQALMFGCPLLIDDEYDTELPVATSADNAMEKSCIESLVKLNEVTTIIRSLIKLSLQIREPAKRSDYEKHLRDAEFLLQKYRPISDLTHMANPTETFLSRTMKVKDICLKLTLYNVYSVYNYILMLTCEPTDFLAQQKYTMKATESCFITFRLCHQYAQDPQRFMKGLNFEVFLSAPLFELAKRGLQQVVSLCFRDMSGMLNLKKIVEGFTFDDSYGIVEWLTSVNDKLTISDHGILRLEEFIQSCSKLANRYFVCWRLVFINKLFEDYIEQQYPGKFEELHQVISSMGSKSESTLSPAKFDASAKANDLNTEANEVFQQLVDRANVSKFDYLTPDFDRFEGFGEPFYDNFNFTGNFESFDSLFAGAGAQSSFGSFSTNNGNNSDDVSPRTDDSDTPSKSSAPGTMSSVPLGCSSAGPLDGGFNIDKTIGTPDLLIDPQDEDLAMQVARSMFGGSTKDVFGL</sequence>
<feature type="region of interest" description="Disordered" evidence="7">
    <location>
        <begin position="776"/>
        <end position="814"/>
    </location>
</feature>
<evidence type="ECO:0000256" key="1">
    <source>
        <dbReference type="ARBA" id="ARBA00022723"/>
    </source>
</evidence>
<dbReference type="GO" id="GO:0000978">
    <property type="term" value="F:RNA polymerase II cis-regulatory region sequence-specific DNA binding"/>
    <property type="evidence" value="ECO:0007669"/>
    <property type="project" value="TreeGrafter"/>
</dbReference>
<feature type="domain" description="Zn(2)-C6 fungal-type" evidence="8">
    <location>
        <begin position="20"/>
        <end position="52"/>
    </location>
</feature>
<dbReference type="VEuPathDB" id="FungiDB:BON22_1421"/>
<dbReference type="GO" id="GO:0005634">
    <property type="term" value="C:nucleus"/>
    <property type="evidence" value="ECO:0007669"/>
    <property type="project" value="TreeGrafter"/>
</dbReference>
<dbReference type="EMBL" id="LK052901">
    <property type="protein sequence ID" value="CDR44978.1"/>
    <property type="molecule type" value="Genomic_DNA"/>
</dbReference>
<dbReference type="CDD" id="cd00067">
    <property type="entry name" value="GAL4"/>
    <property type="match status" value="1"/>
</dbReference>
<keyword evidence="2" id="KW-0862">Zinc</keyword>
<protein>
    <submittedName>
        <fullName evidence="9">CYFA0S16e00716g1_1</fullName>
    </submittedName>
</protein>
<dbReference type="PANTHER" id="PTHR31069:SF12">
    <property type="entry name" value="TRANSCRIPTION FACTOR DOMAIN-CONTAINING PROTEIN"/>
    <property type="match status" value="1"/>
</dbReference>
<dbReference type="PANTHER" id="PTHR31069">
    <property type="entry name" value="OLEATE-ACTIVATED TRANSCRIPTION FACTOR 1-RELATED"/>
    <property type="match status" value="1"/>
</dbReference>
<evidence type="ECO:0000256" key="4">
    <source>
        <dbReference type="ARBA" id="ARBA00023125"/>
    </source>
</evidence>
<dbReference type="GO" id="GO:0000981">
    <property type="term" value="F:DNA-binding transcription factor activity, RNA polymerase II-specific"/>
    <property type="evidence" value="ECO:0007669"/>
    <property type="project" value="InterPro"/>
</dbReference>
<name>A0A061BDE5_CYBFA</name>
<keyword evidence="4" id="KW-0238">DNA-binding</keyword>
<dbReference type="GO" id="GO:0008270">
    <property type="term" value="F:zinc ion binding"/>
    <property type="evidence" value="ECO:0007669"/>
    <property type="project" value="InterPro"/>
</dbReference>
<keyword evidence="3" id="KW-0805">Transcription regulation</keyword>
<evidence type="ECO:0000313" key="9">
    <source>
        <dbReference type="EMBL" id="CDR44978.1"/>
    </source>
</evidence>
<organism evidence="9">
    <name type="scientific">Cyberlindnera fabianii</name>
    <name type="common">Yeast</name>
    <name type="synonym">Hansenula fabianii</name>
    <dbReference type="NCBI Taxonomy" id="36022"/>
    <lineage>
        <taxon>Eukaryota</taxon>
        <taxon>Fungi</taxon>
        <taxon>Dikarya</taxon>
        <taxon>Ascomycota</taxon>
        <taxon>Saccharomycotina</taxon>
        <taxon>Saccharomycetes</taxon>
        <taxon>Phaffomycetales</taxon>
        <taxon>Phaffomycetaceae</taxon>
        <taxon>Cyberlindnera</taxon>
    </lineage>
</organism>
<evidence type="ECO:0000259" key="8">
    <source>
        <dbReference type="PROSITE" id="PS50048"/>
    </source>
</evidence>
<dbReference type="Pfam" id="PF00172">
    <property type="entry name" value="Zn_clus"/>
    <property type="match status" value="1"/>
</dbReference>
<keyword evidence="5" id="KW-0804">Transcription</keyword>
<dbReference type="SUPFAM" id="SSF57701">
    <property type="entry name" value="Zn2/Cys6 DNA-binding domain"/>
    <property type="match status" value="1"/>
</dbReference>
<feature type="compositionally biased region" description="Low complexity" evidence="7">
    <location>
        <begin position="776"/>
        <end position="785"/>
    </location>
</feature>
<dbReference type="CDD" id="cd12148">
    <property type="entry name" value="fungal_TF_MHR"/>
    <property type="match status" value="1"/>
</dbReference>
<dbReference type="InterPro" id="IPR036864">
    <property type="entry name" value="Zn2-C6_fun-type_DNA-bd_sf"/>
</dbReference>
<dbReference type="SMART" id="SM00066">
    <property type="entry name" value="GAL4"/>
    <property type="match status" value="1"/>
</dbReference>
<dbReference type="Gene3D" id="4.10.240.10">
    <property type="entry name" value="Zn(2)-C6 fungal-type DNA-binding domain"/>
    <property type="match status" value="1"/>
</dbReference>
<keyword evidence="6" id="KW-0539">Nucleus</keyword>
<evidence type="ECO:0000256" key="3">
    <source>
        <dbReference type="ARBA" id="ARBA00023015"/>
    </source>
</evidence>
<feature type="compositionally biased region" description="Polar residues" evidence="7">
    <location>
        <begin position="798"/>
        <end position="809"/>
    </location>
</feature>
<evidence type="ECO:0000256" key="5">
    <source>
        <dbReference type="ARBA" id="ARBA00023163"/>
    </source>
</evidence>
<dbReference type="PROSITE" id="PS00463">
    <property type="entry name" value="ZN2_CY6_FUNGAL_1"/>
    <property type="match status" value="1"/>
</dbReference>
<dbReference type="Pfam" id="PF04082">
    <property type="entry name" value="Fungal_trans"/>
    <property type="match status" value="1"/>
</dbReference>
<dbReference type="InterPro" id="IPR050675">
    <property type="entry name" value="OAF3"/>
</dbReference>
<gene>
    <name evidence="9" type="ORF">CYFA0S_16e00716g</name>
</gene>
<dbReference type="OrthoDB" id="4159781at2759"/>
<reference evidence="9" key="1">
    <citation type="journal article" date="2014" name="Genome Announc.">
        <title>Genome sequence of the yeast Cyberlindnera fabianii (Hansenula fabianii).</title>
        <authorList>
            <person name="Freel K.C."/>
            <person name="Sarilar V."/>
            <person name="Neuveglise C."/>
            <person name="Devillers H."/>
            <person name="Friedrich A."/>
            <person name="Schacherer J."/>
        </authorList>
    </citation>
    <scope>NUCLEOTIDE SEQUENCE</scope>
    <source>
        <strain evidence="9">YJS4271</strain>
    </source>
</reference>
<evidence type="ECO:0000256" key="6">
    <source>
        <dbReference type="ARBA" id="ARBA00023242"/>
    </source>
</evidence>
<dbReference type="AlphaFoldDB" id="A0A061BDE5"/>
<dbReference type="InterPro" id="IPR007219">
    <property type="entry name" value="XnlR_reg_dom"/>
</dbReference>
<dbReference type="GO" id="GO:0045944">
    <property type="term" value="P:positive regulation of transcription by RNA polymerase II"/>
    <property type="evidence" value="ECO:0007669"/>
    <property type="project" value="TreeGrafter"/>
</dbReference>
<dbReference type="SMART" id="SM00906">
    <property type="entry name" value="Fungal_trans"/>
    <property type="match status" value="1"/>
</dbReference>
<evidence type="ECO:0000256" key="7">
    <source>
        <dbReference type="SAM" id="MobiDB-lite"/>
    </source>
</evidence>
<dbReference type="GO" id="GO:0006351">
    <property type="term" value="P:DNA-templated transcription"/>
    <property type="evidence" value="ECO:0007669"/>
    <property type="project" value="InterPro"/>
</dbReference>
<evidence type="ECO:0000256" key="2">
    <source>
        <dbReference type="ARBA" id="ARBA00022833"/>
    </source>
</evidence>